<dbReference type="InterPro" id="IPR013517">
    <property type="entry name" value="FG-GAP"/>
</dbReference>
<dbReference type="Gene3D" id="2.130.10.130">
    <property type="entry name" value="Integrin alpha, N-terminal"/>
    <property type="match status" value="2"/>
</dbReference>
<dbReference type="CDD" id="cd00146">
    <property type="entry name" value="PKD"/>
    <property type="match status" value="1"/>
</dbReference>
<keyword evidence="1 2" id="KW-0732">Signal</keyword>
<dbReference type="Gene3D" id="2.60.40.740">
    <property type="match status" value="1"/>
</dbReference>
<dbReference type="Pfam" id="PF13517">
    <property type="entry name" value="FG-GAP_3"/>
    <property type="match status" value="3"/>
</dbReference>
<evidence type="ECO:0000256" key="1">
    <source>
        <dbReference type="ARBA" id="ARBA00022729"/>
    </source>
</evidence>
<dbReference type="AlphaFoldDB" id="A0A937DD45"/>
<comment type="caution">
    <text evidence="4">The sequence shown here is derived from an EMBL/GenBank/DDBJ whole genome shotgun (WGS) entry which is preliminary data.</text>
</comment>
<dbReference type="Pfam" id="PF18911">
    <property type="entry name" value="PKD_4"/>
    <property type="match status" value="1"/>
</dbReference>
<evidence type="ECO:0000313" key="5">
    <source>
        <dbReference type="Proteomes" id="UP000642920"/>
    </source>
</evidence>
<feature type="chain" id="PRO_5038013094" evidence="2">
    <location>
        <begin position="23"/>
        <end position="1073"/>
    </location>
</feature>
<dbReference type="InterPro" id="IPR028994">
    <property type="entry name" value="Integrin_alpha_N"/>
</dbReference>
<reference evidence="4" key="1">
    <citation type="submission" date="2021-01" db="EMBL/GenBank/DDBJ databases">
        <title>Marivirga sp. nov., isolated from intertidal surface sediments.</title>
        <authorList>
            <person name="Zhang M."/>
        </authorList>
    </citation>
    <scope>NUCLEOTIDE SEQUENCE</scope>
    <source>
        <strain evidence="4">SM1354</strain>
    </source>
</reference>
<keyword evidence="5" id="KW-1185">Reference proteome</keyword>
<name>A0A937DD45_9BACT</name>
<dbReference type="InterPro" id="IPR000601">
    <property type="entry name" value="PKD_dom"/>
</dbReference>
<dbReference type="PROSITE" id="PS50093">
    <property type="entry name" value="PKD"/>
    <property type="match status" value="1"/>
</dbReference>
<gene>
    <name evidence="4" type="ORF">JKP34_01135</name>
</gene>
<feature type="domain" description="PKD" evidence="3">
    <location>
        <begin position="749"/>
        <end position="814"/>
    </location>
</feature>
<sequence>MKLLLKYLFLFLIVCAIREASGQSSNISILDPDNGYSGQLISLKGEGLAGFDRVFFGNIEGEIISVADQLVEVKPPAGTPFDNISLLNTSTGLYYYSEKDFYLTFKGESGIAPSNFDAQVDVDAFAGLYDITIADLDGDQKNDIISANQESNFPSIYFNNSTPGNIDWTPIASNVDLDPYSASSISSLSYHVTSGDITGNGKPDLVFTEATDATIGTRLFIIGNNSSGPGNFSRQQKVIALEGVSTKRVIIKDLDLDGKPEIIVSSENNNKIYILVNNTALTTFGPNPPTPTIIELTVDGAQRTSGLEVEDLNGDGKAEIITNPTQNENFFIASNQSTPGNFSFESFEQITFGEDLVNVKVADLNNDNKPDIIVTFFDDDAIAIFPNSTAGVASSPSFETPIIISSNLFPWGLDVGDMDGDGDLDILIATIGSTAINLFENQGENSFDFVRRTLPVTFINRNIRAADMDGDSKPDIVFASVESGGNGINKLSVLRNQKCIIQTITPSGPINVCTGNSITLETQAMEGVTYHWLQDGDTVKSSTDNFIELASSAQSGEYSVEIDANIEVCAGNPEPVSVTITDSNTLTSAIIDDVGSICTGESLFLQLANAVEVNADSLVWHGPQGFTEAGDQVEVVDFNISKAGRYSVDVYSGSCIVETVSTIVEITNAPNFALNGSGTYCKGATIELSVSPSTGAIGYQWFNGNTLLTGETNNSYTPTETGNYFAKVAYNTSCSPINTDTAVVNILAQPQISFTFPSEACTGNSLSFTDESVVDDNAIVNYSWSFGDGNVSTERNPTHIYNSSGTFDVSLEITYDGFTTCTSELSQSITINGELNFSINSSSTAICEGDSSVLSVDNPFNTYNWSTGETSSSIIVREAGDYSVTVTDANGCEGTSEITVTSAPSPTVELNASNTVISPNDTITLNATGLANYIWSPDSAIIRNSSDEVQMVISNSTTVTVEGTNSSGCFGSASIQIRVEESNIGDVIVPEKFFSPNNDGIADSWKIEEISNYPQCGIEIYDQTGNKIYEAKPYNNDWQGTSNGQPIPDGVYYFVIRCDDAGLVKSGSITLLR</sequence>
<dbReference type="SUPFAM" id="SSF49299">
    <property type="entry name" value="PKD domain"/>
    <property type="match status" value="1"/>
</dbReference>
<dbReference type="InterPro" id="IPR022409">
    <property type="entry name" value="PKD/Chitinase_dom"/>
</dbReference>
<evidence type="ECO:0000259" key="3">
    <source>
        <dbReference type="PROSITE" id="PS50093"/>
    </source>
</evidence>
<evidence type="ECO:0000256" key="2">
    <source>
        <dbReference type="SAM" id="SignalP"/>
    </source>
</evidence>
<dbReference type="InterPro" id="IPR026341">
    <property type="entry name" value="T9SS_type_B"/>
</dbReference>
<protein>
    <submittedName>
        <fullName evidence="4">VCBS repeat-containing protein</fullName>
    </submittedName>
</protein>
<dbReference type="EMBL" id="JAERQG010000001">
    <property type="protein sequence ID" value="MBL0763832.1"/>
    <property type="molecule type" value="Genomic_DNA"/>
</dbReference>
<accession>A0A937DD45</accession>
<dbReference type="Proteomes" id="UP000642920">
    <property type="component" value="Unassembled WGS sequence"/>
</dbReference>
<dbReference type="SUPFAM" id="SSF69318">
    <property type="entry name" value="Integrin alpha N-terminal domain"/>
    <property type="match status" value="1"/>
</dbReference>
<dbReference type="PANTHER" id="PTHR44103:SF1">
    <property type="entry name" value="PROPROTEIN CONVERTASE P"/>
    <property type="match status" value="1"/>
</dbReference>
<dbReference type="InterPro" id="IPR035986">
    <property type="entry name" value="PKD_dom_sf"/>
</dbReference>
<evidence type="ECO:0000313" key="4">
    <source>
        <dbReference type="EMBL" id="MBL0763832.1"/>
    </source>
</evidence>
<dbReference type="PANTHER" id="PTHR44103">
    <property type="entry name" value="PROPROTEIN CONVERTASE P"/>
    <property type="match status" value="1"/>
</dbReference>
<dbReference type="InterPro" id="IPR013783">
    <property type="entry name" value="Ig-like_fold"/>
</dbReference>
<dbReference type="NCBIfam" id="TIGR04131">
    <property type="entry name" value="Bac_Flav_CTERM"/>
    <property type="match status" value="1"/>
</dbReference>
<dbReference type="Pfam" id="PF13585">
    <property type="entry name" value="CHU_C"/>
    <property type="match status" value="1"/>
</dbReference>
<proteinExistence type="predicted"/>
<dbReference type="RefSeq" id="WP_201916844.1">
    <property type="nucleotide sequence ID" value="NZ_JAERQG010000001.1"/>
</dbReference>
<organism evidence="4 5">
    <name type="scientific">Marivirga atlantica</name>
    <dbReference type="NCBI Taxonomy" id="1548457"/>
    <lineage>
        <taxon>Bacteria</taxon>
        <taxon>Pseudomonadati</taxon>
        <taxon>Bacteroidota</taxon>
        <taxon>Cytophagia</taxon>
        <taxon>Cytophagales</taxon>
        <taxon>Marivirgaceae</taxon>
        <taxon>Marivirga</taxon>
    </lineage>
</organism>
<dbReference type="Gene3D" id="2.60.40.10">
    <property type="entry name" value="Immunoglobulins"/>
    <property type="match status" value="2"/>
</dbReference>
<dbReference type="SMART" id="SM00089">
    <property type="entry name" value="PKD"/>
    <property type="match status" value="2"/>
</dbReference>
<feature type="signal peptide" evidence="2">
    <location>
        <begin position="1"/>
        <end position="22"/>
    </location>
</feature>